<gene>
    <name evidence="9" type="ORF">MAMMFC1_02373</name>
</gene>
<dbReference type="RefSeq" id="WP_126308677.1">
    <property type="nucleotide sequence ID" value="NZ_AP018449.1"/>
</dbReference>
<feature type="compositionally biased region" description="Polar residues" evidence="7">
    <location>
        <begin position="1"/>
        <end position="15"/>
    </location>
</feature>
<keyword evidence="6" id="KW-0804">Transcription</keyword>
<sequence>MNIKNIQNVSKVYGQSKSAAKPASPLSPGSSQRPDEVVLSSQAQEFSQILKNIRDLPEVREAKVKEFANRIAAGNYKVSAEDIANQIIAYSKIGR</sequence>
<protein>
    <recommendedName>
        <fullName evidence="2">Negative regulator of flagellin synthesis</fullName>
    </recommendedName>
</protein>
<dbReference type="EMBL" id="AP018449">
    <property type="protein sequence ID" value="BBB91689.1"/>
    <property type="molecule type" value="Genomic_DNA"/>
</dbReference>
<keyword evidence="4" id="KW-1005">Bacterial flagellum biogenesis</keyword>
<evidence type="ECO:0000313" key="9">
    <source>
        <dbReference type="EMBL" id="BBB91689.1"/>
    </source>
</evidence>
<evidence type="ECO:0000313" key="10">
    <source>
        <dbReference type="Proteomes" id="UP000276437"/>
    </source>
</evidence>
<dbReference type="InterPro" id="IPR007412">
    <property type="entry name" value="FlgM"/>
</dbReference>
<dbReference type="InterPro" id="IPR031316">
    <property type="entry name" value="FlgM_C"/>
</dbReference>
<evidence type="ECO:0000256" key="3">
    <source>
        <dbReference type="ARBA" id="ARBA00022491"/>
    </source>
</evidence>
<dbReference type="KEGG" id="mana:MAMMFC1_02373"/>
<evidence type="ECO:0000256" key="1">
    <source>
        <dbReference type="ARBA" id="ARBA00005322"/>
    </source>
</evidence>
<feature type="compositionally biased region" description="Low complexity" evidence="7">
    <location>
        <begin position="16"/>
        <end position="31"/>
    </location>
</feature>
<dbReference type="SUPFAM" id="SSF101498">
    <property type="entry name" value="Anti-sigma factor FlgM"/>
    <property type="match status" value="1"/>
</dbReference>
<evidence type="ECO:0000256" key="5">
    <source>
        <dbReference type="ARBA" id="ARBA00023015"/>
    </source>
</evidence>
<organism evidence="9 10">
    <name type="scientific">Methylomusa anaerophila</name>
    <dbReference type="NCBI Taxonomy" id="1930071"/>
    <lineage>
        <taxon>Bacteria</taxon>
        <taxon>Bacillati</taxon>
        <taxon>Bacillota</taxon>
        <taxon>Negativicutes</taxon>
        <taxon>Selenomonadales</taxon>
        <taxon>Sporomusaceae</taxon>
        <taxon>Methylomusa</taxon>
    </lineage>
</organism>
<evidence type="ECO:0000256" key="6">
    <source>
        <dbReference type="ARBA" id="ARBA00023163"/>
    </source>
</evidence>
<accession>A0A348AKU1</accession>
<dbReference type="AlphaFoldDB" id="A0A348AKU1"/>
<dbReference type="InterPro" id="IPR035890">
    <property type="entry name" value="Anti-sigma-28_factor_FlgM_sf"/>
</dbReference>
<dbReference type="NCBIfam" id="TIGR03824">
    <property type="entry name" value="FlgM_jcvi"/>
    <property type="match status" value="1"/>
</dbReference>
<keyword evidence="10" id="KW-1185">Reference proteome</keyword>
<dbReference type="GO" id="GO:0044781">
    <property type="term" value="P:bacterial-type flagellum organization"/>
    <property type="evidence" value="ECO:0007669"/>
    <property type="project" value="UniProtKB-KW"/>
</dbReference>
<dbReference type="Proteomes" id="UP000276437">
    <property type="component" value="Chromosome"/>
</dbReference>
<dbReference type="GO" id="GO:0045892">
    <property type="term" value="P:negative regulation of DNA-templated transcription"/>
    <property type="evidence" value="ECO:0007669"/>
    <property type="project" value="InterPro"/>
</dbReference>
<keyword evidence="3" id="KW-0678">Repressor</keyword>
<evidence type="ECO:0000256" key="2">
    <source>
        <dbReference type="ARBA" id="ARBA00017823"/>
    </source>
</evidence>
<feature type="region of interest" description="Disordered" evidence="7">
    <location>
        <begin position="1"/>
        <end position="37"/>
    </location>
</feature>
<dbReference type="Pfam" id="PF04316">
    <property type="entry name" value="FlgM"/>
    <property type="match status" value="1"/>
</dbReference>
<evidence type="ECO:0000256" key="4">
    <source>
        <dbReference type="ARBA" id="ARBA00022795"/>
    </source>
</evidence>
<evidence type="ECO:0000259" key="8">
    <source>
        <dbReference type="Pfam" id="PF04316"/>
    </source>
</evidence>
<reference evidence="9 10" key="1">
    <citation type="journal article" date="2018" name="Int. J. Syst. Evol. Microbiol.">
        <title>Methylomusa anaerophila gen. nov., sp. nov., an anaerobic methanol-utilizing bacterium isolated from a microbial fuel cell.</title>
        <authorList>
            <person name="Amano N."/>
            <person name="Yamamuro A."/>
            <person name="Miyahara M."/>
            <person name="Kouzuma A."/>
            <person name="Abe T."/>
            <person name="Watanabe K."/>
        </authorList>
    </citation>
    <scope>NUCLEOTIDE SEQUENCE [LARGE SCALE GENOMIC DNA]</scope>
    <source>
        <strain evidence="9 10">MMFC1</strain>
    </source>
</reference>
<dbReference type="OrthoDB" id="1683949at2"/>
<evidence type="ECO:0000256" key="7">
    <source>
        <dbReference type="SAM" id="MobiDB-lite"/>
    </source>
</evidence>
<proteinExistence type="inferred from homology"/>
<keyword evidence="5" id="KW-0805">Transcription regulation</keyword>
<name>A0A348AKU1_9FIRM</name>
<feature type="domain" description="Anti-sigma-28 factor FlgM C-terminal" evidence="8">
    <location>
        <begin position="35"/>
        <end position="88"/>
    </location>
</feature>
<comment type="similarity">
    <text evidence="1">Belongs to the FlgM family.</text>
</comment>